<evidence type="ECO:0000256" key="6">
    <source>
        <dbReference type="SAM" id="Phobius"/>
    </source>
</evidence>
<name>X7F705_9RHOB</name>
<feature type="transmembrane region" description="Helical" evidence="6">
    <location>
        <begin position="97"/>
        <end position="117"/>
    </location>
</feature>
<keyword evidence="4 6" id="KW-1133">Transmembrane helix</keyword>
<comment type="caution">
    <text evidence="7">The sequence shown here is derived from an EMBL/GenBank/DDBJ whole genome shotgun (WGS) entry which is preliminary data.</text>
</comment>
<evidence type="ECO:0000256" key="5">
    <source>
        <dbReference type="ARBA" id="ARBA00023136"/>
    </source>
</evidence>
<comment type="similarity">
    <text evidence="2">Belongs to the TspO/BZRP family.</text>
</comment>
<comment type="subcellular location">
    <subcellularLocation>
        <location evidence="1">Membrane</location>
        <topology evidence="1">Multi-pass membrane protein</topology>
    </subcellularLocation>
</comment>
<dbReference type="PIRSF" id="PIRSF005859">
    <property type="entry name" value="PBR"/>
    <property type="match status" value="1"/>
</dbReference>
<evidence type="ECO:0000313" key="8">
    <source>
        <dbReference type="Proteomes" id="UP000023430"/>
    </source>
</evidence>
<dbReference type="eggNOG" id="COG3476">
    <property type="taxonomic scope" value="Bacteria"/>
</dbReference>
<keyword evidence="8" id="KW-1185">Reference proteome</keyword>
<dbReference type="InterPro" id="IPR004307">
    <property type="entry name" value="TspO_MBR"/>
</dbReference>
<dbReference type="Pfam" id="PF03073">
    <property type="entry name" value="TspO_MBR"/>
    <property type="match status" value="1"/>
</dbReference>
<dbReference type="InterPro" id="IPR038330">
    <property type="entry name" value="TspO/MBR-related_sf"/>
</dbReference>
<feature type="transmembrane region" description="Helical" evidence="6">
    <location>
        <begin position="123"/>
        <end position="142"/>
    </location>
</feature>
<dbReference type="PANTHER" id="PTHR10057">
    <property type="entry name" value="PERIPHERAL-TYPE BENZODIAZEPINE RECEPTOR"/>
    <property type="match status" value="1"/>
</dbReference>
<protein>
    <submittedName>
        <fullName evidence="7">CrtK</fullName>
    </submittedName>
</protein>
<evidence type="ECO:0000256" key="2">
    <source>
        <dbReference type="ARBA" id="ARBA00007524"/>
    </source>
</evidence>
<dbReference type="PANTHER" id="PTHR10057:SF0">
    <property type="entry name" value="TRANSLOCATOR PROTEIN"/>
    <property type="match status" value="1"/>
</dbReference>
<evidence type="ECO:0000256" key="4">
    <source>
        <dbReference type="ARBA" id="ARBA00022989"/>
    </source>
</evidence>
<organism evidence="7 8">
    <name type="scientific">Roseivivax isoporae LMG 25204</name>
    <dbReference type="NCBI Taxonomy" id="1449351"/>
    <lineage>
        <taxon>Bacteria</taxon>
        <taxon>Pseudomonadati</taxon>
        <taxon>Pseudomonadota</taxon>
        <taxon>Alphaproteobacteria</taxon>
        <taxon>Rhodobacterales</taxon>
        <taxon>Roseobacteraceae</taxon>
        <taxon>Roseivivax</taxon>
    </lineage>
</organism>
<dbReference type="PATRIC" id="fig|1449351.3.peg.2365"/>
<dbReference type="STRING" id="1449351.RISW2_05230"/>
<dbReference type="Gene3D" id="1.20.1260.100">
    <property type="entry name" value="TspO/MBR protein"/>
    <property type="match status" value="1"/>
</dbReference>
<dbReference type="OrthoDB" id="9795496at2"/>
<gene>
    <name evidence="7" type="ORF">RISW2_05230</name>
</gene>
<dbReference type="AlphaFoldDB" id="X7F705"/>
<accession>X7F705</accession>
<proteinExistence type="inferred from homology"/>
<dbReference type="RefSeq" id="WP_043771097.1">
    <property type="nucleotide sequence ID" value="NZ_JAME01000016.1"/>
</dbReference>
<keyword evidence="3 6" id="KW-0812">Transmembrane</keyword>
<dbReference type="GO" id="GO:0016020">
    <property type="term" value="C:membrane"/>
    <property type="evidence" value="ECO:0007669"/>
    <property type="project" value="UniProtKB-SubCell"/>
</dbReference>
<evidence type="ECO:0000313" key="7">
    <source>
        <dbReference type="EMBL" id="ETX28702.1"/>
    </source>
</evidence>
<keyword evidence="5 6" id="KW-0472">Membrane</keyword>
<dbReference type="FunFam" id="1.20.1260.100:FF:000001">
    <property type="entry name" value="translocator protein 2"/>
    <property type="match status" value="1"/>
</dbReference>
<evidence type="ECO:0000256" key="1">
    <source>
        <dbReference type="ARBA" id="ARBA00004141"/>
    </source>
</evidence>
<dbReference type="GO" id="GO:0033013">
    <property type="term" value="P:tetrapyrrole metabolic process"/>
    <property type="evidence" value="ECO:0007669"/>
    <property type="project" value="UniProtKB-ARBA"/>
</dbReference>
<evidence type="ECO:0000256" key="3">
    <source>
        <dbReference type="ARBA" id="ARBA00022692"/>
    </source>
</evidence>
<dbReference type="EMBL" id="JAME01000016">
    <property type="protein sequence ID" value="ETX28702.1"/>
    <property type="molecule type" value="Genomic_DNA"/>
</dbReference>
<feature type="transmembrane region" description="Helical" evidence="6">
    <location>
        <begin position="70"/>
        <end position="90"/>
    </location>
</feature>
<dbReference type="Proteomes" id="UP000023430">
    <property type="component" value="Unassembled WGS sequence"/>
</dbReference>
<reference evidence="7 8" key="1">
    <citation type="submission" date="2014-01" db="EMBL/GenBank/DDBJ databases">
        <title>Roseivivax isoporae LMG 25204 Genome Sequencing.</title>
        <authorList>
            <person name="Lai Q."/>
            <person name="Li G."/>
            <person name="Shao Z."/>
        </authorList>
    </citation>
    <scope>NUCLEOTIDE SEQUENCE [LARGE SCALE GENOMIC DNA]</scope>
    <source>
        <strain evidence="7 8">LMG 25204</strain>
    </source>
</reference>
<sequence length="157" mass="17165">MFWIVFAIFLGACFAAGSTGGLFPPGAWYRGLDKPAWTPPDWAFPVTWTTLYLCMSFAGARVAMADDNGIAMALWALQVALNGLWTPVFFGLRRIRLGMVVLAALWCAVLATLVALWQVDVLAGALFIPYLVWVSIAGALNFSVWRRNPNEVPAPAE</sequence>
<dbReference type="CDD" id="cd15904">
    <property type="entry name" value="TSPO_MBR"/>
    <property type="match status" value="1"/>
</dbReference>
<dbReference type="NCBIfam" id="NF047825">
    <property type="entry name" value="T-richsensTspOAlph"/>
    <property type="match status" value="1"/>
</dbReference>